<evidence type="ECO:0000313" key="3">
    <source>
        <dbReference type="Proteomes" id="UP001390339"/>
    </source>
</evidence>
<feature type="region of interest" description="Disordered" evidence="1">
    <location>
        <begin position="198"/>
        <end position="225"/>
    </location>
</feature>
<protein>
    <submittedName>
        <fullName evidence="2">Uncharacterized protein</fullName>
    </submittedName>
</protein>
<dbReference type="Proteomes" id="UP001390339">
    <property type="component" value="Unassembled WGS sequence"/>
</dbReference>
<evidence type="ECO:0000313" key="2">
    <source>
        <dbReference type="EMBL" id="KAK8859395.1"/>
    </source>
</evidence>
<name>A0ABR2IAI5_9PEZI</name>
<gene>
    <name evidence="2" type="ORF">PGQ11_010129</name>
</gene>
<feature type="compositionally biased region" description="Acidic residues" evidence="1">
    <location>
        <begin position="82"/>
        <end position="100"/>
    </location>
</feature>
<dbReference type="EMBL" id="JAPCWZ010000006">
    <property type="protein sequence ID" value="KAK8859395.1"/>
    <property type="molecule type" value="Genomic_DNA"/>
</dbReference>
<feature type="compositionally biased region" description="Basic and acidic residues" evidence="1">
    <location>
        <begin position="9"/>
        <end position="23"/>
    </location>
</feature>
<proteinExistence type="predicted"/>
<feature type="region of interest" description="Disordered" evidence="1">
    <location>
        <begin position="69"/>
        <end position="132"/>
    </location>
</feature>
<reference evidence="2 3" key="1">
    <citation type="journal article" date="2024" name="IMA Fungus">
        <title>Apiospora arundinis, a panoply of carbohydrate-active enzymes and secondary metabolites.</title>
        <authorList>
            <person name="Sorensen T."/>
            <person name="Petersen C."/>
            <person name="Muurmann A.T."/>
            <person name="Christiansen J.V."/>
            <person name="Brundto M.L."/>
            <person name="Overgaard C.K."/>
            <person name="Boysen A.T."/>
            <person name="Wollenberg R.D."/>
            <person name="Larsen T.O."/>
            <person name="Sorensen J.L."/>
            <person name="Nielsen K.L."/>
            <person name="Sondergaard T.E."/>
        </authorList>
    </citation>
    <scope>NUCLEOTIDE SEQUENCE [LARGE SCALE GENOMIC DNA]</scope>
    <source>
        <strain evidence="2 3">AAU 773</strain>
    </source>
</reference>
<comment type="caution">
    <text evidence="2">The sequence shown here is derived from an EMBL/GenBank/DDBJ whole genome shotgun (WGS) entry which is preliminary data.</text>
</comment>
<sequence>MSGITATNRLEDLGELSRQRPETQEATWRLLGALSFLSPVHTIPPTVFQSSPSSIATTTDQSLLPWLVAVTPTSPPPPPTEADTENDSDDDSSIGEDSDNDSSVGVNSDDDTDDEDIRPHASPSRKNDDCSVPGIKNLFEEAIQPLLETGIVRRAHVRGPITHIDPDTQTLYRGLTVRRHGQRDFDLAVRMLLSQVSASPSSASTSSSSSSVSRSSSPSSSGMNQDTLMHHVLALAEHHEHYARWNNDDDVIKPPPPMFSFISSSTAAETETEAETKGKDMLFAQCRFESTPDLELLTRRTLELAGYQAHQVHEMAHR</sequence>
<organism evidence="2 3">
    <name type="scientific">Apiospora arundinis</name>
    <dbReference type="NCBI Taxonomy" id="335852"/>
    <lineage>
        <taxon>Eukaryota</taxon>
        <taxon>Fungi</taxon>
        <taxon>Dikarya</taxon>
        <taxon>Ascomycota</taxon>
        <taxon>Pezizomycotina</taxon>
        <taxon>Sordariomycetes</taxon>
        <taxon>Xylariomycetidae</taxon>
        <taxon>Amphisphaeriales</taxon>
        <taxon>Apiosporaceae</taxon>
        <taxon>Apiospora</taxon>
    </lineage>
</organism>
<feature type="compositionally biased region" description="Low complexity" evidence="1">
    <location>
        <begin position="198"/>
        <end position="221"/>
    </location>
</feature>
<feature type="region of interest" description="Disordered" evidence="1">
    <location>
        <begin position="1"/>
        <end position="24"/>
    </location>
</feature>
<keyword evidence="3" id="KW-1185">Reference proteome</keyword>
<evidence type="ECO:0000256" key="1">
    <source>
        <dbReference type="SAM" id="MobiDB-lite"/>
    </source>
</evidence>
<accession>A0ABR2IAI5</accession>